<proteinExistence type="inferred from homology"/>
<keyword evidence="2 7" id="KW-0813">Transport</keyword>
<accession>K2KAY6</accession>
<dbReference type="NCBIfam" id="TIGR01844">
    <property type="entry name" value="type_I_sec_TolC"/>
    <property type="match status" value="1"/>
</dbReference>
<keyword evidence="8" id="KW-0732">Signal</keyword>
<dbReference type="InterPro" id="IPR028351">
    <property type="entry name" value="CyaE"/>
</dbReference>
<dbReference type="eggNOG" id="COG1538">
    <property type="taxonomic scope" value="Bacteria"/>
</dbReference>
<keyword evidence="7" id="KW-0354">Hemolysis</keyword>
<dbReference type="GO" id="GO:0015288">
    <property type="term" value="F:porin activity"/>
    <property type="evidence" value="ECO:0007669"/>
    <property type="project" value="TreeGrafter"/>
</dbReference>
<dbReference type="SUPFAM" id="SSF56954">
    <property type="entry name" value="Outer membrane efflux proteins (OEP)"/>
    <property type="match status" value="1"/>
</dbReference>
<keyword evidence="4" id="KW-0812">Transmembrane</keyword>
<comment type="subcellular location">
    <subcellularLocation>
        <location evidence="7">Cell outer membrane</location>
        <topology evidence="7">Peripheral membrane protein</topology>
    </subcellularLocation>
</comment>
<dbReference type="PIRSF" id="PIRSF001892">
    <property type="entry name" value="CyaE"/>
    <property type="match status" value="1"/>
</dbReference>
<dbReference type="PANTHER" id="PTHR30026:SF20">
    <property type="entry name" value="OUTER MEMBRANE PROTEIN TOLC"/>
    <property type="match status" value="1"/>
</dbReference>
<gene>
    <name evidence="9" type="ORF">A10D4_07610</name>
</gene>
<dbReference type="Pfam" id="PF02321">
    <property type="entry name" value="OEP"/>
    <property type="match status" value="2"/>
</dbReference>
<feature type="chain" id="PRO_5003859835" description="Protein CyaE" evidence="8">
    <location>
        <begin position="24"/>
        <end position="461"/>
    </location>
</feature>
<dbReference type="InterPro" id="IPR003423">
    <property type="entry name" value="OMP_efflux"/>
</dbReference>
<evidence type="ECO:0000256" key="8">
    <source>
        <dbReference type="SAM" id="SignalP"/>
    </source>
</evidence>
<dbReference type="PATRIC" id="fig|740709.3.peg.1547"/>
<dbReference type="GO" id="GO:1990281">
    <property type="term" value="C:efflux pump complex"/>
    <property type="evidence" value="ECO:0007669"/>
    <property type="project" value="TreeGrafter"/>
</dbReference>
<dbReference type="NCBIfam" id="NF007002">
    <property type="entry name" value="PRK09465.1"/>
    <property type="match status" value="1"/>
</dbReference>
<protein>
    <recommendedName>
        <fullName evidence="7">Protein CyaE</fullName>
    </recommendedName>
</protein>
<name>K2KAY6_9GAMM</name>
<evidence type="ECO:0000256" key="3">
    <source>
        <dbReference type="ARBA" id="ARBA00022452"/>
    </source>
</evidence>
<comment type="caution">
    <text evidence="9">The sequence shown here is derived from an EMBL/GenBank/DDBJ whole genome shotgun (WGS) entry which is preliminary data.</text>
</comment>
<evidence type="ECO:0000256" key="5">
    <source>
        <dbReference type="ARBA" id="ARBA00023136"/>
    </source>
</evidence>
<evidence type="ECO:0000313" key="10">
    <source>
        <dbReference type="Proteomes" id="UP000014115"/>
    </source>
</evidence>
<sequence length="461" mass="51016">MKKHFLSVVIGLAVSAGSFSASADNLADIYQLALKHDPQLLQAEAQRRAAQKNVDIANASFWPQIQGQAGYARSKQESAQANDQGNLFVFERESDGWDAQIQLSQTLFNMGVWEQSDIAEKQAYQAEVSYYNAKQQLMLRVVNAYFTVLQRKDDLSFATAEKRAIERQLEQTKQRFSVGLTAITDVHEAQAQFDSAVAAEIQAQNAVEVARESLREITGQYHRSLASLDTDKFSPVSPSPATVDSWIKLAEEKSLTLMVERVTLDIAEQQIDLAKSGHYPTVSLDASYGTSDMTSTISSEGVENETNLPRLDSQSIGINLNVPIFSGFRTTAETEQARENYVAASEELERVRRSVEREVRTAFYDVVASMSSIKALEQAVVSAESALKATQAGFEVGTRTIVDVLQSTRNLFNARRNLSEARYGYIRQILTLKQQSGNIEERDLIAISQSLSENAQGTAAE</sequence>
<evidence type="ECO:0000256" key="7">
    <source>
        <dbReference type="PIRNR" id="PIRNR001892"/>
    </source>
</evidence>
<dbReference type="InterPro" id="IPR010130">
    <property type="entry name" value="T1SS_OMP_TolC"/>
</dbReference>
<dbReference type="STRING" id="740709.A10D4_07610"/>
<dbReference type="Gene3D" id="1.20.1600.10">
    <property type="entry name" value="Outer membrane efflux proteins (OEP)"/>
    <property type="match status" value="1"/>
</dbReference>
<dbReference type="GO" id="GO:0031640">
    <property type="term" value="P:killing of cells of another organism"/>
    <property type="evidence" value="ECO:0007669"/>
    <property type="project" value="UniProtKB-KW"/>
</dbReference>
<dbReference type="OrthoDB" id="9813458at2"/>
<dbReference type="RefSeq" id="WP_008488738.1">
    <property type="nucleotide sequence ID" value="NZ_AMRG01000008.1"/>
</dbReference>
<evidence type="ECO:0000256" key="4">
    <source>
        <dbReference type="ARBA" id="ARBA00022692"/>
    </source>
</evidence>
<comment type="similarity">
    <text evidence="1 7">Belongs to the outer membrane factor (OMF) (TC 1.B.17) family.</text>
</comment>
<dbReference type="GO" id="GO:0015562">
    <property type="term" value="F:efflux transmembrane transporter activity"/>
    <property type="evidence" value="ECO:0007669"/>
    <property type="project" value="InterPro"/>
</dbReference>
<keyword evidence="6 7" id="KW-0998">Cell outer membrane</keyword>
<evidence type="ECO:0000256" key="2">
    <source>
        <dbReference type="ARBA" id="ARBA00022448"/>
    </source>
</evidence>
<dbReference type="AlphaFoldDB" id="K2KAY6"/>
<evidence type="ECO:0000313" key="9">
    <source>
        <dbReference type="EMBL" id="EKE83697.1"/>
    </source>
</evidence>
<reference evidence="9 10" key="1">
    <citation type="journal article" date="2012" name="J. Bacteriol.">
        <title>Genome Sequence of Idiomarina xiamenensis Type Strain 10-D-4.</title>
        <authorList>
            <person name="Lai Q."/>
            <person name="Wang L."/>
            <person name="Wang W."/>
            <person name="Shao Z."/>
        </authorList>
    </citation>
    <scope>NUCLEOTIDE SEQUENCE [LARGE SCALE GENOMIC DNA]</scope>
    <source>
        <strain evidence="9 10">10-D-4</strain>
    </source>
</reference>
<keyword evidence="10" id="KW-1185">Reference proteome</keyword>
<keyword evidence="7" id="KW-0204">Cytolysis</keyword>
<keyword evidence="5 7" id="KW-0472">Membrane</keyword>
<feature type="signal peptide" evidence="8">
    <location>
        <begin position="1"/>
        <end position="23"/>
    </location>
</feature>
<dbReference type="Proteomes" id="UP000014115">
    <property type="component" value="Unassembled WGS sequence"/>
</dbReference>
<organism evidence="9 10">
    <name type="scientific">Idiomarina xiamenensis 10-D-4</name>
    <dbReference type="NCBI Taxonomy" id="740709"/>
    <lineage>
        <taxon>Bacteria</taxon>
        <taxon>Pseudomonadati</taxon>
        <taxon>Pseudomonadota</taxon>
        <taxon>Gammaproteobacteria</taxon>
        <taxon>Alteromonadales</taxon>
        <taxon>Idiomarinaceae</taxon>
        <taxon>Idiomarina</taxon>
    </lineage>
</organism>
<dbReference type="InterPro" id="IPR051906">
    <property type="entry name" value="TolC-like"/>
</dbReference>
<dbReference type="PANTHER" id="PTHR30026">
    <property type="entry name" value="OUTER MEMBRANE PROTEIN TOLC"/>
    <property type="match status" value="1"/>
</dbReference>
<dbReference type="InterPro" id="IPR058622">
    <property type="entry name" value="TolC"/>
</dbReference>
<evidence type="ECO:0000256" key="1">
    <source>
        <dbReference type="ARBA" id="ARBA00007613"/>
    </source>
</evidence>
<dbReference type="EMBL" id="AMRG01000008">
    <property type="protein sequence ID" value="EKE83697.1"/>
    <property type="molecule type" value="Genomic_DNA"/>
</dbReference>
<comment type="function">
    <text evidence="7">CyaE is necessary for transport of calmodulin-sensitive adenylate cyclase-hemolysin (cyclolysin).</text>
</comment>
<dbReference type="GO" id="GO:0009279">
    <property type="term" value="C:cell outer membrane"/>
    <property type="evidence" value="ECO:0007669"/>
    <property type="project" value="UniProtKB-SubCell"/>
</dbReference>
<evidence type="ECO:0000256" key="6">
    <source>
        <dbReference type="ARBA" id="ARBA00023237"/>
    </source>
</evidence>
<keyword evidence="3" id="KW-1134">Transmembrane beta strand</keyword>